<dbReference type="InterPro" id="IPR029048">
    <property type="entry name" value="HSP70_C_sf"/>
</dbReference>
<comment type="caution">
    <text evidence="2">The sequence shown here is derived from an EMBL/GenBank/DDBJ whole genome shotgun (WGS) entry which is preliminary data.</text>
</comment>
<dbReference type="AlphaFoldDB" id="A0A835CRU7"/>
<dbReference type="OrthoDB" id="238681at2759"/>
<gene>
    <name evidence="2" type="ORF">HCN44_010272</name>
</gene>
<sequence length="521" mass="60649">MPVPSKKKKNQSMVEEREILDKAICCQAIEIIYFLNVDEFKKNPKRLIEILFKKNIKKTIIDDKIIKLGLLSLQEPIKNYNIQSYKNQISLQSKDSNMKKLIHHLENCDHCKYLTTIDEETFTFGIGLELGAKRNNLIAGIREYLKNRSRRFKFPIMNENNIGKSIPRFDKILENSRENLNLLLHNENISNKQSFSSSKASADEDNVTEKSIVSNSSGSKRSYKRIRIIDSDDDDDNSIVNFYGTAGNLFSNPQQKSHTEVSSIDADDESSSIKMLSKNELMQPLACSSIAGSDDEISPLSANKLEKDELETENSFNESKEIKVTNRTCTKNDIIRDFKRISTSISNKRKSSCGYNLQLRKSQQLLNTSGMWDIENYHRWSRKNNNNRYQSTKVDEVKEDEDEPPLNNTQDENEAKSNYEMESERFKRECARFEREGARFQVFKYINSMEEKIRKCELELNDDYINDIIQICNNTKHWLTDNQNAEKQDYSDLLINMEKFYEEILIKAEEDDTEESRCVIC</sequence>
<name>A0A835CRU7_APHGI</name>
<feature type="region of interest" description="Disordered" evidence="1">
    <location>
        <begin position="193"/>
        <end position="214"/>
    </location>
</feature>
<proteinExistence type="predicted"/>
<feature type="region of interest" description="Disordered" evidence="1">
    <location>
        <begin position="386"/>
        <end position="421"/>
    </location>
</feature>
<evidence type="ECO:0000313" key="3">
    <source>
        <dbReference type="Proteomes" id="UP000639338"/>
    </source>
</evidence>
<accession>A0A835CRU7</accession>
<evidence type="ECO:0000313" key="2">
    <source>
        <dbReference type="EMBL" id="KAF7993677.1"/>
    </source>
</evidence>
<dbReference type="EMBL" id="JACMRX010000003">
    <property type="protein sequence ID" value="KAF7993677.1"/>
    <property type="molecule type" value="Genomic_DNA"/>
</dbReference>
<organism evidence="2 3">
    <name type="scientific">Aphidius gifuensis</name>
    <name type="common">Parasitoid wasp</name>
    <dbReference type="NCBI Taxonomy" id="684658"/>
    <lineage>
        <taxon>Eukaryota</taxon>
        <taxon>Metazoa</taxon>
        <taxon>Ecdysozoa</taxon>
        <taxon>Arthropoda</taxon>
        <taxon>Hexapoda</taxon>
        <taxon>Insecta</taxon>
        <taxon>Pterygota</taxon>
        <taxon>Neoptera</taxon>
        <taxon>Endopterygota</taxon>
        <taxon>Hymenoptera</taxon>
        <taxon>Apocrita</taxon>
        <taxon>Ichneumonoidea</taxon>
        <taxon>Braconidae</taxon>
        <taxon>Aphidiinae</taxon>
        <taxon>Aphidius</taxon>
    </lineage>
</organism>
<evidence type="ECO:0000256" key="1">
    <source>
        <dbReference type="SAM" id="MobiDB-lite"/>
    </source>
</evidence>
<reference evidence="2 3" key="1">
    <citation type="submission" date="2020-08" db="EMBL/GenBank/DDBJ databases">
        <title>Aphidius gifuensis genome sequencing and assembly.</title>
        <authorList>
            <person name="Du Z."/>
        </authorList>
    </citation>
    <scope>NUCLEOTIDE SEQUENCE [LARGE SCALE GENOMIC DNA]</scope>
    <source>
        <strain evidence="2">YNYX2018</strain>
        <tissue evidence="2">Adults</tissue>
    </source>
</reference>
<protein>
    <submittedName>
        <fullName evidence="2">Uncharacterized protein</fullName>
    </submittedName>
</protein>
<keyword evidence="3" id="KW-1185">Reference proteome</keyword>
<dbReference type="Gene3D" id="1.20.1270.10">
    <property type="match status" value="1"/>
</dbReference>
<dbReference type="Proteomes" id="UP000639338">
    <property type="component" value="Unassembled WGS sequence"/>
</dbReference>